<dbReference type="GO" id="GO:0004197">
    <property type="term" value="F:cysteine-type endopeptidase activity"/>
    <property type="evidence" value="ECO:0007669"/>
    <property type="project" value="InterPro"/>
</dbReference>
<comment type="caution">
    <text evidence="4">The sequence shown here is derived from an EMBL/GenBank/DDBJ whole genome shotgun (WGS) entry which is preliminary data.</text>
</comment>
<dbReference type="AlphaFoldDB" id="A0AAD5YN86"/>
<dbReference type="Pfam" id="PF00656">
    <property type="entry name" value="Peptidase_C14"/>
    <property type="match status" value="1"/>
</dbReference>
<dbReference type="InterPro" id="IPR050452">
    <property type="entry name" value="Metacaspase"/>
</dbReference>
<evidence type="ECO:0000259" key="3">
    <source>
        <dbReference type="Pfam" id="PF00656"/>
    </source>
</evidence>
<reference evidence="4" key="1">
    <citation type="submission" date="2022-07" db="EMBL/GenBank/DDBJ databases">
        <title>Genome Sequence of Physisporinus lineatus.</title>
        <authorList>
            <person name="Buettner E."/>
        </authorList>
    </citation>
    <scope>NUCLEOTIDE SEQUENCE</scope>
    <source>
        <strain evidence="4">VT162</strain>
    </source>
</reference>
<evidence type="ECO:0000313" key="5">
    <source>
        <dbReference type="Proteomes" id="UP001212997"/>
    </source>
</evidence>
<name>A0AAD5YN86_9APHY</name>
<dbReference type="PANTHER" id="PTHR48104:SF30">
    <property type="entry name" value="METACASPASE-1"/>
    <property type="match status" value="1"/>
</dbReference>
<dbReference type="Proteomes" id="UP001212997">
    <property type="component" value="Unassembled WGS sequence"/>
</dbReference>
<comment type="similarity">
    <text evidence="1">Belongs to the peptidase C14B family.</text>
</comment>
<dbReference type="Gene3D" id="3.40.50.12660">
    <property type="match status" value="1"/>
</dbReference>
<sequence length="497" mass="55423">MRIGSRGCLYVGHPSLALFSLIFNTRPGFFKYREENIVVMKDDGIISGLQPTKANIIEQINILTNKASGADHLAFYYTGHGGQLCARRKTEGDGLDEFIVPSDHQGYPYIEGTASPLDPTKVLKSDTKMWNKINGVITDNVLHRLLVDALPSGCTLNAIFDSCHSGTILDLGYNYLYQFPWEIQPGKIQGDQQDLPVGWLQVLEGKRRFRPSPTSLLGGSNIPPPSAIAARANRPLIQIPPSHSPWTPDPDSRAVLSPGGIKGRKGEAFCFSSNQDHEQAWVTPDQQTMTSIMCDIWGERSQRSQSEYWISDGEGIEEKNGIISRADMVLEAGSKMRKMKNGIVNTYNKHVERKKAGKPYMTFANPHQAPKVRKPRSISYSTKLLTSPVTSSGQADIPGVQTTLKLSSFFETPQVPPQTLHRLGLCIMLRAHIMDWTTCPIHIPFSVWKSSGATNETHLSPDDNGLRKEGNARKERVPTIRELPDYYIRKARVLRME</sequence>
<feature type="region of interest" description="Disordered" evidence="2">
    <location>
        <begin position="454"/>
        <end position="475"/>
    </location>
</feature>
<dbReference type="PANTHER" id="PTHR48104">
    <property type="entry name" value="METACASPASE-4"/>
    <property type="match status" value="1"/>
</dbReference>
<dbReference type="GO" id="GO:0006508">
    <property type="term" value="P:proteolysis"/>
    <property type="evidence" value="ECO:0007669"/>
    <property type="project" value="InterPro"/>
</dbReference>
<feature type="domain" description="Peptidase C14 caspase" evidence="3">
    <location>
        <begin position="49"/>
        <end position="177"/>
    </location>
</feature>
<accession>A0AAD5YN86</accession>
<evidence type="ECO:0000256" key="1">
    <source>
        <dbReference type="ARBA" id="ARBA00009005"/>
    </source>
</evidence>
<organism evidence="4 5">
    <name type="scientific">Meripilus lineatus</name>
    <dbReference type="NCBI Taxonomy" id="2056292"/>
    <lineage>
        <taxon>Eukaryota</taxon>
        <taxon>Fungi</taxon>
        <taxon>Dikarya</taxon>
        <taxon>Basidiomycota</taxon>
        <taxon>Agaricomycotina</taxon>
        <taxon>Agaricomycetes</taxon>
        <taxon>Polyporales</taxon>
        <taxon>Meripilaceae</taxon>
        <taxon>Meripilus</taxon>
    </lineage>
</organism>
<evidence type="ECO:0000313" key="4">
    <source>
        <dbReference type="EMBL" id="KAJ3490855.1"/>
    </source>
</evidence>
<protein>
    <recommendedName>
        <fullName evidence="3">Peptidase C14 caspase domain-containing protein</fullName>
    </recommendedName>
</protein>
<proteinExistence type="inferred from homology"/>
<dbReference type="EMBL" id="JANAWD010000021">
    <property type="protein sequence ID" value="KAJ3490855.1"/>
    <property type="molecule type" value="Genomic_DNA"/>
</dbReference>
<evidence type="ECO:0000256" key="2">
    <source>
        <dbReference type="SAM" id="MobiDB-lite"/>
    </source>
</evidence>
<gene>
    <name evidence="4" type="ORF">NLI96_g1116</name>
</gene>
<dbReference type="InterPro" id="IPR011600">
    <property type="entry name" value="Pept_C14_caspase"/>
</dbReference>
<dbReference type="GO" id="GO:0005737">
    <property type="term" value="C:cytoplasm"/>
    <property type="evidence" value="ECO:0007669"/>
    <property type="project" value="TreeGrafter"/>
</dbReference>
<feature type="compositionally biased region" description="Basic and acidic residues" evidence="2">
    <location>
        <begin position="459"/>
        <end position="475"/>
    </location>
</feature>
<keyword evidence="5" id="KW-1185">Reference proteome</keyword>